<dbReference type="GO" id="GO:0007031">
    <property type="term" value="P:peroxisome organization"/>
    <property type="evidence" value="ECO:0007669"/>
    <property type="project" value="InterPro"/>
</dbReference>
<evidence type="ECO:0000313" key="3">
    <source>
        <dbReference type="EMBL" id="KAJ3036930.1"/>
    </source>
</evidence>
<keyword evidence="2" id="KW-0472">Membrane</keyword>
<keyword evidence="2" id="KW-1133">Transmembrane helix</keyword>
<feature type="transmembrane region" description="Helical" evidence="2">
    <location>
        <begin position="12"/>
        <end position="33"/>
    </location>
</feature>
<comment type="caution">
    <text evidence="3">The sequence shown here is derived from an EMBL/GenBank/DDBJ whole genome shotgun (WGS) entry which is preliminary data.</text>
</comment>
<feature type="region of interest" description="Disordered" evidence="1">
    <location>
        <begin position="211"/>
        <end position="315"/>
    </location>
</feature>
<dbReference type="Pfam" id="PF22978">
    <property type="entry name" value="HAD_Pex22"/>
    <property type="match status" value="1"/>
</dbReference>
<dbReference type="PANTHER" id="PTHR34126">
    <property type="entry name" value="PEROXISOME BIOGENESIS PROTEIN 22"/>
    <property type="match status" value="1"/>
</dbReference>
<dbReference type="EMBL" id="JADGJD010001887">
    <property type="protein sequence ID" value="KAJ3036930.1"/>
    <property type="molecule type" value="Genomic_DNA"/>
</dbReference>
<feature type="compositionally biased region" description="Low complexity" evidence="1">
    <location>
        <begin position="230"/>
        <end position="244"/>
    </location>
</feature>
<dbReference type="PANTHER" id="PTHR34126:SF1">
    <property type="entry name" value="PEROXISOME BIOGENESIS PROTEIN 22"/>
    <property type="match status" value="1"/>
</dbReference>
<sequence length="365" mass="39145">MAVREKARKRLIASAGVFALAAAIVGTAAYWWAVRERKRRGNGEGRGGNSRPTVESGEESSRGEILLEKLLGQLRTSKRKEKVPITISMKNIILWNPSPDPQTPNHAFIESTLPFLFSLVSSPHYQVHLIMVVSSDKEQQHIERILHSSKLYSNGLDKGRVLFCETEEGKAHIVRSISSVIHVDNNDEVVRLVSPHVGVVLRVRRKLRMVGDEKGRRASAGSSKVLKSGAASMVSTAPSSASSSGMTIINRPATPDAPAIRISTAPPQPHTSTTPPSSSNIPPAPSLLRSETQTSLSSVTTATSRRGSFSGTAGLVTPVASGAGAESGSESEADDLVKLGNVKFVPSLIESGLLDVEERGRKVRR</sequence>
<evidence type="ECO:0000313" key="4">
    <source>
        <dbReference type="Proteomes" id="UP001212841"/>
    </source>
</evidence>
<accession>A0AAD5S297</accession>
<keyword evidence="4" id="KW-1185">Reference proteome</keyword>
<feature type="region of interest" description="Disordered" evidence="1">
    <location>
        <begin position="40"/>
        <end position="60"/>
    </location>
</feature>
<name>A0AAD5S297_9FUNG</name>
<organism evidence="3 4">
    <name type="scientific">Rhizophlyctis rosea</name>
    <dbReference type="NCBI Taxonomy" id="64517"/>
    <lineage>
        <taxon>Eukaryota</taxon>
        <taxon>Fungi</taxon>
        <taxon>Fungi incertae sedis</taxon>
        <taxon>Chytridiomycota</taxon>
        <taxon>Chytridiomycota incertae sedis</taxon>
        <taxon>Chytridiomycetes</taxon>
        <taxon>Rhizophlyctidales</taxon>
        <taxon>Rhizophlyctidaceae</taxon>
        <taxon>Rhizophlyctis</taxon>
    </lineage>
</organism>
<proteinExistence type="predicted"/>
<gene>
    <name evidence="3" type="ORF">HK097_003671</name>
</gene>
<feature type="compositionally biased region" description="Low complexity" evidence="1">
    <location>
        <begin position="270"/>
        <end position="281"/>
    </location>
</feature>
<feature type="compositionally biased region" description="Polar residues" evidence="1">
    <location>
        <begin position="289"/>
        <end position="311"/>
    </location>
</feature>
<protein>
    <submittedName>
        <fullName evidence="3">Uncharacterized protein</fullName>
    </submittedName>
</protein>
<dbReference type="InterPro" id="IPR037485">
    <property type="entry name" value="PEX22"/>
</dbReference>
<dbReference type="AlphaFoldDB" id="A0AAD5S297"/>
<reference evidence="3" key="1">
    <citation type="submission" date="2020-05" db="EMBL/GenBank/DDBJ databases">
        <title>Phylogenomic resolution of chytrid fungi.</title>
        <authorList>
            <person name="Stajich J.E."/>
            <person name="Amses K."/>
            <person name="Simmons R."/>
            <person name="Seto K."/>
            <person name="Myers J."/>
            <person name="Bonds A."/>
            <person name="Quandt C.A."/>
            <person name="Barry K."/>
            <person name="Liu P."/>
            <person name="Grigoriev I."/>
            <person name="Longcore J.E."/>
            <person name="James T.Y."/>
        </authorList>
    </citation>
    <scope>NUCLEOTIDE SEQUENCE</scope>
    <source>
        <strain evidence="3">JEL0318</strain>
    </source>
</reference>
<evidence type="ECO:0000256" key="1">
    <source>
        <dbReference type="SAM" id="MobiDB-lite"/>
    </source>
</evidence>
<evidence type="ECO:0000256" key="2">
    <source>
        <dbReference type="SAM" id="Phobius"/>
    </source>
</evidence>
<keyword evidence="2" id="KW-0812">Transmembrane</keyword>
<dbReference type="Proteomes" id="UP001212841">
    <property type="component" value="Unassembled WGS sequence"/>
</dbReference>